<reference evidence="5" key="2">
    <citation type="submission" date="2020-05" db="UniProtKB">
        <authorList>
            <consortium name="EnsemblMetazoa"/>
        </authorList>
    </citation>
    <scope>IDENTIFICATION</scope>
    <source>
        <strain evidence="5">wikel</strain>
    </source>
</reference>
<dbReference type="EMBL" id="ABJB010658294">
    <property type="status" value="NOT_ANNOTATED_CDS"/>
    <property type="molecule type" value="Genomic_DNA"/>
</dbReference>
<dbReference type="PANTHER" id="PTHR10036:SF3">
    <property type="entry name" value="PROTEIN SLEEPLESS-RELATED"/>
    <property type="match status" value="1"/>
</dbReference>
<dbReference type="OrthoDB" id="8177818at2759"/>
<feature type="transmembrane region" description="Helical" evidence="3">
    <location>
        <begin position="152"/>
        <end position="174"/>
    </location>
</feature>
<keyword evidence="6" id="KW-1185">Reference proteome</keyword>
<dbReference type="HOGENOM" id="CLU_1121164_0_0_1"/>
<organism>
    <name type="scientific">Ixodes scapularis</name>
    <name type="common">Black-legged tick</name>
    <name type="synonym">Deer tick</name>
    <dbReference type="NCBI Taxonomy" id="6945"/>
    <lineage>
        <taxon>Eukaryota</taxon>
        <taxon>Metazoa</taxon>
        <taxon>Ecdysozoa</taxon>
        <taxon>Arthropoda</taxon>
        <taxon>Chelicerata</taxon>
        <taxon>Arachnida</taxon>
        <taxon>Acari</taxon>
        <taxon>Parasitiformes</taxon>
        <taxon>Ixodida</taxon>
        <taxon>Ixodoidea</taxon>
        <taxon>Ixodidae</taxon>
        <taxon>Ixodinae</taxon>
        <taxon>Ixodes</taxon>
    </lineage>
</organism>
<dbReference type="EnsemblMetazoa" id="ISCW012437-RA">
    <property type="protein sequence ID" value="ISCW012437-PA"/>
    <property type="gene ID" value="ISCW012437"/>
</dbReference>
<dbReference type="EMBL" id="DS892983">
    <property type="protein sequence ID" value="EEC15771.1"/>
    <property type="molecule type" value="Genomic_DNA"/>
</dbReference>
<dbReference type="EMBL" id="ABJB010057448">
    <property type="status" value="NOT_ANNOTATED_CDS"/>
    <property type="molecule type" value="Genomic_DNA"/>
</dbReference>
<keyword evidence="3" id="KW-1133">Transmembrane helix</keyword>
<dbReference type="InParanoid" id="B7QA99"/>
<proteinExistence type="predicted"/>
<reference evidence="4 6" key="1">
    <citation type="submission" date="2008-03" db="EMBL/GenBank/DDBJ databases">
        <title>Annotation of Ixodes scapularis.</title>
        <authorList>
            <consortium name="Ixodes scapularis Genome Project Consortium"/>
            <person name="Caler E."/>
            <person name="Hannick L.I."/>
            <person name="Bidwell S."/>
            <person name="Joardar V."/>
            <person name="Thiagarajan M."/>
            <person name="Amedeo P."/>
            <person name="Galinsky K.J."/>
            <person name="Schobel S."/>
            <person name="Inman J."/>
            <person name="Hostetler J."/>
            <person name="Miller J."/>
            <person name="Hammond M."/>
            <person name="Megy K."/>
            <person name="Lawson D."/>
            <person name="Kodira C."/>
            <person name="Sutton G."/>
            <person name="Meyer J."/>
            <person name="Hill C.A."/>
            <person name="Birren B."/>
            <person name="Nene V."/>
            <person name="Collins F."/>
            <person name="Alarcon-Chaidez F."/>
            <person name="Wikel S."/>
            <person name="Strausberg R."/>
        </authorList>
    </citation>
    <scope>NUCLEOTIDE SEQUENCE [LARGE SCALE GENOMIC DNA]</scope>
    <source>
        <strain evidence="6">Wikel</strain>
        <strain evidence="4">Wikel colony</strain>
    </source>
</reference>
<dbReference type="VEuPathDB" id="VectorBase:ISCW012437"/>
<dbReference type="SUPFAM" id="SSF57302">
    <property type="entry name" value="Snake toxin-like"/>
    <property type="match status" value="1"/>
</dbReference>
<evidence type="ECO:0000313" key="4">
    <source>
        <dbReference type="EMBL" id="EEC15771.1"/>
    </source>
</evidence>
<sequence length="248" mass="26522">MHRVEGCPAGDAVAGTSQVGLPVQETVRSVAAKLFKKKKKPKLFGSRATGTPSFRCYQCRVANNEDCHENYLKTCPSDQAYDVCLTMVVKNAQQGFYIEKKCALGPCNLRDEKQSQGLGLDTCDRSKDSYSCFECCKGDGCNTNGGRSLPPLFRATLVAVALLVAGLAGAASAVPRDCRPRNPATLGGREVPELGGWSRGFAPFPSRTTGVCRRSGPGQVARGCADPRGRAGQLVRRGFLNGTNEARE</sequence>
<evidence type="ECO:0008006" key="7">
    <source>
        <dbReference type="Google" id="ProtNLM"/>
    </source>
</evidence>
<dbReference type="VEuPathDB" id="VectorBase:ISCI012437"/>
<dbReference type="InterPro" id="IPR045860">
    <property type="entry name" value="Snake_toxin-like_sf"/>
</dbReference>
<evidence type="ECO:0000256" key="2">
    <source>
        <dbReference type="ARBA" id="ARBA00023157"/>
    </source>
</evidence>
<evidence type="ECO:0000256" key="3">
    <source>
        <dbReference type="SAM" id="Phobius"/>
    </source>
</evidence>
<dbReference type="EMBL" id="ABJB010222887">
    <property type="status" value="NOT_ANNOTATED_CDS"/>
    <property type="molecule type" value="Genomic_DNA"/>
</dbReference>
<dbReference type="Proteomes" id="UP000001555">
    <property type="component" value="Unassembled WGS sequence"/>
</dbReference>
<dbReference type="VEuPathDB" id="VectorBase:ISCP_004756"/>
<protein>
    <recommendedName>
        <fullName evidence="7">UPAR/Ly6 domain-containing protein</fullName>
    </recommendedName>
</protein>
<keyword evidence="3" id="KW-0812">Transmembrane</keyword>
<gene>
    <name evidence="4" type="ORF">IscW_ISCW012437</name>
</gene>
<evidence type="ECO:0000256" key="1">
    <source>
        <dbReference type="ARBA" id="ARBA00022729"/>
    </source>
</evidence>
<keyword evidence="3" id="KW-0472">Membrane</keyword>
<dbReference type="PANTHER" id="PTHR10036">
    <property type="entry name" value="CD59 GLYCOPROTEIN"/>
    <property type="match status" value="1"/>
</dbReference>
<dbReference type="EMBL" id="ABJB010112219">
    <property type="status" value="NOT_ANNOTATED_CDS"/>
    <property type="molecule type" value="Genomic_DNA"/>
</dbReference>
<dbReference type="EMBL" id="ABJB011111519">
    <property type="status" value="NOT_ANNOTATED_CDS"/>
    <property type="molecule type" value="Genomic_DNA"/>
</dbReference>
<evidence type="ECO:0000313" key="6">
    <source>
        <dbReference type="Proteomes" id="UP000001555"/>
    </source>
</evidence>
<dbReference type="PaxDb" id="6945-B7QA99"/>
<evidence type="ECO:0000313" key="5">
    <source>
        <dbReference type="EnsemblMetazoa" id="ISCW012437-PA"/>
    </source>
</evidence>
<dbReference type="CDD" id="cd00117">
    <property type="entry name" value="TFP"/>
    <property type="match status" value="1"/>
</dbReference>
<accession>B7QA99</accession>
<name>B7QA99_IXOSC</name>
<keyword evidence="2" id="KW-1015">Disulfide bond</keyword>
<dbReference type="AlphaFoldDB" id="B7QA99"/>
<keyword evidence="1" id="KW-0732">Signal</keyword>